<dbReference type="EMBL" id="HBNS01050978">
    <property type="protein sequence ID" value="CAE4651902.1"/>
    <property type="molecule type" value="Transcribed_RNA"/>
</dbReference>
<name>A0A7S4SP73_9STRA</name>
<keyword evidence="1" id="KW-0732">Signal</keyword>
<reference evidence="2" key="1">
    <citation type="submission" date="2021-01" db="EMBL/GenBank/DDBJ databases">
        <authorList>
            <person name="Corre E."/>
            <person name="Pelletier E."/>
            <person name="Niang G."/>
            <person name="Scheremetjew M."/>
            <person name="Finn R."/>
            <person name="Kale V."/>
            <person name="Holt S."/>
            <person name="Cochrane G."/>
            <person name="Meng A."/>
            <person name="Brown T."/>
            <person name="Cohen L."/>
        </authorList>
    </citation>
    <scope>NUCLEOTIDE SEQUENCE</scope>
    <source>
        <strain evidence="2">GSO104</strain>
    </source>
</reference>
<organism evidence="2">
    <name type="scientific">Ditylum brightwellii</name>
    <dbReference type="NCBI Taxonomy" id="49249"/>
    <lineage>
        <taxon>Eukaryota</taxon>
        <taxon>Sar</taxon>
        <taxon>Stramenopiles</taxon>
        <taxon>Ochrophyta</taxon>
        <taxon>Bacillariophyta</taxon>
        <taxon>Mediophyceae</taxon>
        <taxon>Lithodesmiophycidae</taxon>
        <taxon>Lithodesmiales</taxon>
        <taxon>Lithodesmiaceae</taxon>
        <taxon>Ditylum</taxon>
    </lineage>
</organism>
<gene>
    <name evidence="2" type="ORF">DBRI00130_LOCUS38064</name>
</gene>
<protein>
    <submittedName>
        <fullName evidence="2">Uncharacterized protein</fullName>
    </submittedName>
</protein>
<feature type="signal peptide" evidence="1">
    <location>
        <begin position="1"/>
        <end position="21"/>
    </location>
</feature>
<dbReference type="AlphaFoldDB" id="A0A7S4SP73"/>
<sequence>MFHRSISTVLLYALLSTTSHAFAPSPSFHAVSSKRSTISSNVKPSSLFSTAEELIPDENRRAELFQHLLRDLQIEGVPLLGCDADQVHTLNAAAWTTMADMSEEDSAQRACLVMERIPMDALRAFVDDFTVLKTQKRLMNHLPELSRLSVSLIGKGAGPALLIESGERTAEEKSEHMGRLAAASVYEESKVTAALRSFVDRVVIGCKACPYITTADLAGSGLEAKGVIPGPIGYRYSGTSDVCMALATFWNCICELLGTPEAELSSTVLSLPGIGPGKDKAAHDRFAAVVELVGRNLCLFRGDGVFGLVHFHPAYTREDIFLPDKPSYGHLPPQSWIRPMLRMNGNVEEADSLTEDDIALSDYQRRAPHTMINILRASQLGAAVGGKSIVDLDLGDGVTEKASGISTYSRNAIRLAKEGKESLQSALDQEIAMQ</sequence>
<proteinExistence type="predicted"/>
<feature type="chain" id="PRO_5031292525" evidence="1">
    <location>
        <begin position="22"/>
        <end position="434"/>
    </location>
</feature>
<evidence type="ECO:0000256" key="1">
    <source>
        <dbReference type="SAM" id="SignalP"/>
    </source>
</evidence>
<accession>A0A7S4SP73</accession>
<evidence type="ECO:0000313" key="2">
    <source>
        <dbReference type="EMBL" id="CAE4651902.1"/>
    </source>
</evidence>